<dbReference type="Pfam" id="PF00210">
    <property type="entry name" value="Ferritin"/>
    <property type="match status" value="1"/>
</dbReference>
<sequence>MSMLSDTSINLPVSTREELVALLNTRVGLLTDLFAQAKLAHWNVRGPHFIAYHELFDGIAERILQAQNLMAERSAMLGGLAGQTIQEVVASTSLDQWPKATRADHEVIQLVGQRLAQVANLIRADIDRAAQLGDADTADLFTEVSRQLDKDLWFIEAHYTV</sequence>
<dbReference type="SUPFAM" id="SSF47240">
    <property type="entry name" value="Ferritin-like"/>
    <property type="match status" value="1"/>
</dbReference>
<dbReference type="CDD" id="cd01043">
    <property type="entry name" value="DPS"/>
    <property type="match status" value="1"/>
</dbReference>
<proteinExistence type="inferred from homology"/>
<evidence type="ECO:0000259" key="3">
    <source>
        <dbReference type="Pfam" id="PF00210"/>
    </source>
</evidence>
<evidence type="ECO:0000313" key="5">
    <source>
        <dbReference type="Proteomes" id="UP000241848"/>
    </source>
</evidence>
<dbReference type="GO" id="GO:0008199">
    <property type="term" value="F:ferric iron binding"/>
    <property type="evidence" value="ECO:0007669"/>
    <property type="project" value="InterPro"/>
</dbReference>
<dbReference type="InterPro" id="IPR002177">
    <property type="entry name" value="DPS_DNA-bd"/>
</dbReference>
<comment type="similarity">
    <text evidence="1 2">Belongs to the Dps family.</text>
</comment>
<evidence type="ECO:0000256" key="2">
    <source>
        <dbReference type="RuleBase" id="RU003875"/>
    </source>
</evidence>
<dbReference type="AlphaFoldDB" id="A0A2T2WG01"/>
<dbReference type="PRINTS" id="PR01346">
    <property type="entry name" value="HELNAPAPROT"/>
</dbReference>
<dbReference type="InterPro" id="IPR009078">
    <property type="entry name" value="Ferritin-like_SF"/>
</dbReference>
<evidence type="ECO:0000313" key="4">
    <source>
        <dbReference type="EMBL" id="PSR21138.1"/>
    </source>
</evidence>
<dbReference type="NCBIfam" id="NF006975">
    <property type="entry name" value="PRK09448.1"/>
    <property type="match status" value="1"/>
</dbReference>
<organism evidence="4 5">
    <name type="scientific">Sulfobacillus acidophilus</name>
    <dbReference type="NCBI Taxonomy" id="53633"/>
    <lineage>
        <taxon>Bacteria</taxon>
        <taxon>Bacillati</taxon>
        <taxon>Bacillota</taxon>
        <taxon>Clostridia</taxon>
        <taxon>Eubacteriales</taxon>
        <taxon>Clostridiales Family XVII. Incertae Sedis</taxon>
        <taxon>Sulfobacillus</taxon>
    </lineage>
</organism>
<comment type="caution">
    <text evidence="4">The sequence shown here is derived from an EMBL/GenBank/DDBJ whole genome shotgun (WGS) entry which is preliminary data.</text>
</comment>
<dbReference type="Gene3D" id="1.20.1260.10">
    <property type="match status" value="1"/>
</dbReference>
<name>A0A2T2WG01_9FIRM</name>
<dbReference type="InterPro" id="IPR012347">
    <property type="entry name" value="Ferritin-like"/>
</dbReference>
<protein>
    <submittedName>
        <fullName evidence="4">DNA starvation/stationary phase protection protein Dps</fullName>
    </submittedName>
</protein>
<dbReference type="PIRSF" id="PIRSF005900">
    <property type="entry name" value="Dps"/>
    <property type="match status" value="1"/>
</dbReference>
<reference evidence="4 5" key="1">
    <citation type="journal article" date="2014" name="BMC Genomics">
        <title>Comparison of environmental and isolate Sulfobacillus genomes reveals diverse carbon, sulfur, nitrogen, and hydrogen metabolisms.</title>
        <authorList>
            <person name="Justice N.B."/>
            <person name="Norman A."/>
            <person name="Brown C.T."/>
            <person name="Singh A."/>
            <person name="Thomas B.C."/>
            <person name="Banfield J.F."/>
        </authorList>
    </citation>
    <scope>NUCLEOTIDE SEQUENCE [LARGE SCALE GENOMIC DNA]</scope>
    <source>
        <strain evidence="4">AMDSBA3</strain>
    </source>
</reference>
<dbReference type="PANTHER" id="PTHR42932">
    <property type="entry name" value="GENERAL STRESS PROTEIN 20U"/>
    <property type="match status" value="1"/>
</dbReference>
<dbReference type="InterPro" id="IPR008331">
    <property type="entry name" value="Ferritin_DPS_dom"/>
</dbReference>
<feature type="domain" description="Ferritin/DPS" evidence="3">
    <location>
        <begin position="21"/>
        <end position="158"/>
    </location>
</feature>
<gene>
    <name evidence="4" type="ORF">C7B45_11975</name>
</gene>
<accession>A0A2T2WG01</accession>
<dbReference type="Proteomes" id="UP000241848">
    <property type="component" value="Unassembled WGS sequence"/>
</dbReference>
<evidence type="ECO:0000256" key="1">
    <source>
        <dbReference type="ARBA" id="ARBA00009497"/>
    </source>
</evidence>
<dbReference type="PANTHER" id="PTHR42932:SF3">
    <property type="entry name" value="DNA PROTECTION DURING STARVATION PROTEIN"/>
    <property type="match status" value="1"/>
</dbReference>
<dbReference type="EMBL" id="PXYV01000041">
    <property type="protein sequence ID" value="PSR21138.1"/>
    <property type="molecule type" value="Genomic_DNA"/>
</dbReference>